<evidence type="ECO:0000256" key="1">
    <source>
        <dbReference type="SAM" id="MobiDB-lite"/>
    </source>
</evidence>
<feature type="region of interest" description="Disordered" evidence="1">
    <location>
        <begin position="1"/>
        <end position="29"/>
    </location>
</feature>
<name>A0A8D8W0X1_9HEMI</name>
<protein>
    <submittedName>
        <fullName evidence="2">Uncharacterized protein</fullName>
    </submittedName>
</protein>
<sequence>MRQNGTVPSWSSRDSKSKAPDKGSSKDTYSCKGQILISLDTIIDALDSYLKYKERPLRLEIPEAPILASPTINPQQIAASDNTLVKIVRRHCVQWTNEIGQTLMALSNKVT</sequence>
<dbReference type="EMBL" id="HBUF01114237">
    <property type="protein sequence ID" value="CAG6640834.1"/>
    <property type="molecule type" value="Transcribed_RNA"/>
</dbReference>
<organism evidence="2">
    <name type="scientific">Cacopsylla melanoneura</name>
    <dbReference type="NCBI Taxonomy" id="428564"/>
    <lineage>
        <taxon>Eukaryota</taxon>
        <taxon>Metazoa</taxon>
        <taxon>Ecdysozoa</taxon>
        <taxon>Arthropoda</taxon>
        <taxon>Hexapoda</taxon>
        <taxon>Insecta</taxon>
        <taxon>Pterygota</taxon>
        <taxon>Neoptera</taxon>
        <taxon>Paraneoptera</taxon>
        <taxon>Hemiptera</taxon>
        <taxon>Sternorrhyncha</taxon>
        <taxon>Psylloidea</taxon>
        <taxon>Psyllidae</taxon>
        <taxon>Psyllinae</taxon>
        <taxon>Cacopsylla</taxon>
    </lineage>
</organism>
<feature type="compositionally biased region" description="Polar residues" evidence="1">
    <location>
        <begin position="1"/>
        <end position="12"/>
    </location>
</feature>
<dbReference type="EMBL" id="HBUF01114238">
    <property type="protein sequence ID" value="CAG6640835.1"/>
    <property type="molecule type" value="Transcribed_RNA"/>
</dbReference>
<dbReference type="AlphaFoldDB" id="A0A8D8W0X1"/>
<feature type="compositionally biased region" description="Basic and acidic residues" evidence="1">
    <location>
        <begin position="13"/>
        <end position="25"/>
    </location>
</feature>
<accession>A0A8D8W0X1</accession>
<evidence type="ECO:0000313" key="2">
    <source>
        <dbReference type="EMBL" id="CAG6640835.1"/>
    </source>
</evidence>
<proteinExistence type="predicted"/>
<reference evidence="2" key="1">
    <citation type="submission" date="2021-05" db="EMBL/GenBank/DDBJ databases">
        <authorList>
            <person name="Alioto T."/>
            <person name="Alioto T."/>
            <person name="Gomez Garrido J."/>
        </authorList>
    </citation>
    <scope>NUCLEOTIDE SEQUENCE</scope>
</reference>